<accession>A0A1C9ZTK6</accession>
<name>A0A1C9ZTK6_ENDTX</name>
<dbReference type="InterPro" id="IPR013418">
    <property type="entry name" value="CRISPR-assoc_prot_Cas7/Csd2"/>
</dbReference>
<dbReference type="GO" id="GO:0043571">
    <property type="term" value="P:maintenance of CRISPR repeat elements"/>
    <property type="evidence" value="ECO:0007669"/>
    <property type="project" value="InterPro"/>
</dbReference>
<evidence type="ECO:0000313" key="1">
    <source>
        <dbReference type="EMBL" id="BAV59382.1"/>
    </source>
</evidence>
<dbReference type="NCBIfam" id="TIGR02589">
    <property type="entry name" value="cas_Csd2"/>
    <property type="match status" value="1"/>
</dbReference>
<dbReference type="InterPro" id="IPR006482">
    <property type="entry name" value="Cas7_Csh2/Csh2"/>
</dbReference>
<dbReference type="EMBL" id="LC153631">
    <property type="protein sequence ID" value="BAV59382.1"/>
    <property type="molecule type" value="Genomic_DNA"/>
</dbReference>
<organism evidence="1">
    <name type="scientific">Endomicrobium trichonymphae</name>
    <dbReference type="NCBI Taxonomy" id="1408204"/>
    <lineage>
        <taxon>Bacteria</taxon>
        <taxon>Pseudomonadati</taxon>
        <taxon>Elusimicrobiota</taxon>
        <taxon>Endomicrobiia</taxon>
        <taxon>Endomicrobiales</taxon>
        <taxon>Endomicrobiaceae</taxon>
        <taxon>Candidatus Endomicrobiellum</taxon>
    </lineage>
</organism>
<sequence>MSNELKNRYDFVYLFDVKDGNPNGDPDAGNLPRVDTETNSGLVTDVCLKRKVRNYVELVKESKPPFDIYVKEKAVLGKSHFKAFKDLKIELGEESRKEIPSELLNELKECKFPEGVTISEENEKKFLVINFNADITEIKKCIKKELEPLNGINKFLNDSLKSAKSRKPTAEETNRGRDLMCKNFYDIRTFGAVMSLKSAPNCGQVRGPVQFTFGRSVEPVVISEYSITRMAVATEKEAEAQSGDNRTMGRKSTVPYGLYIAHGFISAPLAKQTGFNEEDLELFWNALINMFECDRSAARGLMSARKLYVFKHLDPIGSAPAYKLFDLIKIERENKEQPARSFSDYKITVAEKEIPDRVELIEKI</sequence>
<dbReference type="AlphaFoldDB" id="A0A1C9ZTK6"/>
<dbReference type="Pfam" id="PF05107">
    <property type="entry name" value="Cas_Cas7"/>
    <property type="match status" value="1"/>
</dbReference>
<dbReference type="NCBIfam" id="TIGR01595">
    <property type="entry name" value="cas_CT1132"/>
    <property type="match status" value="1"/>
</dbReference>
<protein>
    <submittedName>
        <fullName evidence="1">CRISPR-associated protein cas7/csd2</fullName>
    </submittedName>
</protein>
<proteinExistence type="predicted"/>
<reference evidence="1" key="1">
    <citation type="journal article" date="2016" name="Genome Biol. Evol.">
        <title>Comparison of intracellular "Ca. Endomicrobium trichonymphae" genomovars illuminates the requirement and decay of defense systems against foreign DNA.</title>
        <authorList>
            <person name="Izawa K."/>
            <person name="Kuwahara H."/>
            <person name="Kihara K."/>
            <person name="Yuki M."/>
            <person name="Lo N."/>
            <person name="Ito T."/>
            <person name="Ohkuma M."/>
            <person name="Hongoh Y."/>
        </authorList>
    </citation>
    <scope>NUCLEOTIDE SEQUENCE</scope>
    <source>
        <strain evidence="1">HsTcC-EM16</strain>
    </source>
</reference>